<proteinExistence type="inferred from homology"/>
<gene>
    <name evidence="5" type="ORF">D0469_16340</name>
</gene>
<dbReference type="PANTHER" id="PTHR39183">
    <property type="entry name" value="SPORE COAT PROTEIN F-LIKE PROTEIN YHCQ"/>
    <property type="match status" value="1"/>
</dbReference>
<name>A0A372LLD4_9BACI</name>
<dbReference type="RefSeq" id="WP_117327803.1">
    <property type="nucleotide sequence ID" value="NZ_QVTE01000047.1"/>
</dbReference>
<dbReference type="AlphaFoldDB" id="A0A372LLD4"/>
<evidence type="ECO:0000256" key="4">
    <source>
        <dbReference type="SAM" id="MobiDB-lite"/>
    </source>
</evidence>
<accession>A0A372LLD4</accession>
<comment type="subcellular location">
    <subcellularLocation>
        <location evidence="2">Spore coat</location>
    </subcellularLocation>
</comment>
<comment type="similarity">
    <text evidence="3">Belongs to the CotF family.</text>
</comment>
<protein>
    <submittedName>
        <fullName evidence="5">Coat F domain protein</fullName>
    </submittedName>
</protein>
<dbReference type="Pfam" id="PF07875">
    <property type="entry name" value="Coat_F"/>
    <property type="match status" value="1"/>
</dbReference>
<comment type="caution">
    <text evidence="5">The sequence shown here is derived from an EMBL/GenBank/DDBJ whole genome shotgun (WGS) entry which is preliminary data.</text>
</comment>
<keyword evidence="6" id="KW-1185">Reference proteome</keyword>
<dbReference type="Proteomes" id="UP000264541">
    <property type="component" value="Unassembled WGS sequence"/>
</dbReference>
<sequence>MPFGAHEAMEVHEILMEKINMITHFNIYANETNNTQLLDIIIRHQQEEIRSYNEFVAYTHDYKTFAPIPPNTEVRGISPQQIQYGMNTQPEFTPQYGTVSSDREIASAMLLCHKNAARNGMWAALECADPNLRKMLINSATNCANQAYEVFLFMNEQGLYPVPTLNDNTAKTLLHRYQPADRALEVQYFGQNTGYTGQNYGYAGQGNAGAGQFAGYPGQTMPNGVQPAYGSPASFPSGYGNAGGAYGSSVSNSQGVYGAQTYGASSSTSADAFGTQAGTYGASASASPVSFGTAGYASGDVSGAGSQSASNDINVSNPESVIYGNGTQEMRTSATDSVAEQEATASQDNNTAR</sequence>
<evidence type="ECO:0000256" key="2">
    <source>
        <dbReference type="ARBA" id="ARBA00024325"/>
    </source>
</evidence>
<feature type="region of interest" description="Disordered" evidence="4">
    <location>
        <begin position="301"/>
        <end position="353"/>
    </location>
</feature>
<dbReference type="InterPro" id="IPR012851">
    <property type="entry name" value="Spore_coat_CotF-like"/>
</dbReference>
<dbReference type="PANTHER" id="PTHR39183:SF1">
    <property type="entry name" value="SPORE COAT PROTEIN F-LIKE PROTEIN YHCQ"/>
    <property type="match status" value="1"/>
</dbReference>
<reference evidence="5 6" key="1">
    <citation type="submission" date="2018-08" db="EMBL/GenBank/DDBJ databases">
        <title>Bacillus chawlae sp. nov., Bacillus glennii sp. nov., and Bacillus saganii sp. nov. Isolated from the Vehicle Assembly Building at Kennedy Space Center where the Viking Spacecraft were Assembled.</title>
        <authorList>
            <person name="Seuylemezian A."/>
            <person name="Vaishampayan P."/>
        </authorList>
    </citation>
    <scope>NUCLEOTIDE SEQUENCE [LARGE SCALE GENOMIC DNA]</scope>
    <source>
        <strain evidence="5 6">V47-23a</strain>
    </source>
</reference>
<organism evidence="5 6">
    <name type="scientific">Peribacillus saganii</name>
    <dbReference type="NCBI Taxonomy" id="2303992"/>
    <lineage>
        <taxon>Bacteria</taxon>
        <taxon>Bacillati</taxon>
        <taxon>Bacillota</taxon>
        <taxon>Bacilli</taxon>
        <taxon>Bacillales</taxon>
        <taxon>Bacillaceae</taxon>
        <taxon>Peribacillus</taxon>
    </lineage>
</organism>
<dbReference type="EMBL" id="QVTE01000047">
    <property type="protein sequence ID" value="RFU67022.1"/>
    <property type="molecule type" value="Genomic_DNA"/>
</dbReference>
<evidence type="ECO:0000313" key="6">
    <source>
        <dbReference type="Proteomes" id="UP000264541"/>
    </source>
</evidence>
<feature type="compositionally biased region" description="Polar residues" evidence="4">
    <location>
        <begin position="304"/>
        <end position="353"/>
    </location>
</feature>
<evidence type="ECO:0000256" key="3">
    <source>
        <dbReference type="ARBA" id="ARBA00024344"/>
    </source>
</evidence>
<dbReference type="OrthoDB" id="2374504at2"/>
<dbReference type="InterPro" id="IPR012347">
    <property type="entry name" value="Ferritin-like"/>
</dbReference>
<evidence type="ECO:0000256" key="1">
    <source>
        <dbReference type="ARBA" id="ARBA00022969"/>
    </source>
</evidence>
<dbReference type="GO" id="GO:0030435">
    <property type="term" value="P:sporulation resulting in formation of a cellular spore"/>
    <property type="evidence" value="ECO:0007669"/>
    <property type="project" value="UniProtKB-KW"/>
</dbReference>
<keyword evidence="1" id="KW-0749">Sporulation</keyword>
<dbReference type="Gene3D" id="1.20.1260.10">
    <property type="match status" value="1"/>
</dbReference>
<evidence type="ECO:0000313" key="5">
    <source>
        <dbReference type="EMBL" id="RFU67022.1"/>
    </source>
</evidence>